<dbReference type="PANTHER" id="PTHR43542:SF1">
    <property type="entry name" value="METHYLTRANSFERASE"/>
    <property type="match status" value="1"/>
</dbReference>
<gene>
    <name evidence="4" type="primary">rsmD</name>
    <name evidence="4" type="ORF">L2716_04540</name>
</gene>
<keyword evidence="5" id="KW-1185">Reference proteome</keyword>
<dbReference type="PIRSF" id="PIRSF004553">
    <property type="entry name" value="CHP00095"/>
    <property type="match status" value="1"/>
</dbReference>
<sequence length="192" mass="21739">MRIISGDLKGRKIKAVPGTGTRPTSDKIRESIFNMIGPFFNGGQSLDLYGGSGALTIEGVSRGIEQSIIIDVDSKAIDTIKENVKSLNLDQQIDIFKNDSYRALKALRKREMKFKYVFLDPPYKKQKIQKEIEYLAEHHLLEPQALIVTEHDAKLILPEQISTLKIMKHEKYNSTTAVTIYVNENEGTEIDE</sequence>
<dbReference type="CDD" id="cd02440">
    <property type="entry name" value="AdoMet_MTases"/>
    <property type="match status" value="1"/>
</dbReference>
<dbReference type="InterPro" id="IPR004398">
    <property type="entry name" value="RNA_MeTrfase_RsmD"/>
</dbReference>
<evidence type="ECO:0000256" key="2">
    <source>
        <dbReference type="ARBA" id="ARBA00022679"/>
    </source>
</evidence>
<dbReference type="NCBIfam" id="TIGR00095">
    <property type="entry name" value="16S rRNA (guanine(966)-N(2))-methyltransferase RsmD"/>
    <property type="match status" value="1"/>
</dbReference>
<organism evidence="4 5">
    <name type="scientific">Pseudalkalibacillus berkeleyi</name>
    <dbReference type="NCBI Taxonomy" id="1069813"/>
    <lineage>
        <taxon>Bacteria</taxon>
        <taxon>Bacillati</taxon>
        <taxon>Bacillota</taxon>
        <taxon>Bacilli</taxon>
        <taxon>Bacillales</taxon>
        <taxon>Fictibacillaceae</taxon>
        <taxon>Pseudalkalibacillus</taxon>
    </lineage>
</organism>
<dbReference type="Proteomes" id="UP001649381">
    <property type="component" value="Unassembled WGS sequence"/>
</dbReference>
<dbReference type="SUPFAM" id="SSF53335">
    <property type="entry name" value="S-adenosyl-L-methionine-dependent methyltransferases"/>
    <property type="match status" value="1"/>
</dbReference>
<feature type="region of interest" description="Disordered" evidence="3">
    <location>
        <begin position="1"/>
        <end position="23"/>
    </location>
</feature>
<evidence type="ECO:0000313" key="4">
    <source>
        <dbReference type="EMBL" id="MCF6136988.1"/>
    </source>
</evidence>
<accession>A0ABS9GZR5</accession>
<evidence type="ECO:0000256" key="3">
    <source>
        <dbReference type="SAM" id="MobiDB-lite"/>
    </source>
</evidence>
<dbReference type="RefSeq" id="WP_236332208.1">
    <property type="nucleotide sequence ID" value="NZ_JAKIJS010000001.1"/>
</dbReference>
<dbReference type="EC" id="2.1.1.171" evidence="4"/>
<evidence type="ECO:0000256" key="1">
    <source>
        <dbReference type="ARBA" id="ARBA00022603"/>
    </source>
</evidence>
<dbReference type="InterPro" id="IPR029063">
    <property type="entry name" value="SAM-dependent_MTases_sf"/>
</dbReference>
<dbReference type="PANTHER" id="PTHR43542">
    <property type="entry name" value="METHYLTRANSFERASE"/>
    <property type="match status" value="1"/>
</dbReference>
<dbReference type="EMBL" id="JAKIJS010000001">
    <property type="protein sequence ID" value="MCF6136988.1"/>
    <property type="molecule type" value="Genomic_DNA"/>
</dbReference>
<dbReference type="Pfam" id="PF03602">
    <property type="entry name" value="Cons_hypoth95"/>
    <property type="match status" value="1"/>
</dbReference>
<dbReference type="Gene3D" id="3.40.50.150">
    <property type="entry name" value="Vaccinia Virus protein VP39"/>
    <property type="match status" value="1"/>
</dbReference>
<keyword evidence="1 4" id="KW-0489">Methyltransferase</keyword>
<protein>
    <submittedName>
        <fullName evidence="4">16S rRNA (Guanine(966)-N(2))-methyltransferase RsmD</fullName>
        <ecNumber evidence="4">2.1.1.171</ecNumber>
    </submittedName>
</protein>
<proteinExistence type="predicted"/>
<name>A0ABS9GZR5_9BACL</name>
<keyword evidence="2 4" id="KW-0808">Transferase</keyword>
<comment type="caution">
    <text evidence="4">The sequence shown here is derived from an EMBL/GenBank/DDBJ whole genome shotgun (WGS) entry which is preliminary data.</text>
</comment>
<evidence type="ECO:0000313" key="5">
    <source>
        <dbReference type="Proteomes" id="UP001649381"/>
    </source>
</evidence>
<reference evidence="4 5" key="1">
    <citation type="submission" date="2022-01" db="EMBL/GenBank/DDBJ databases">
        <title>Alkalihalobacillus sp. EGI L200015, a novel bacterium isolated from a salt lake sediment.</title>
        <authorList>
            <person name="Gao L."/>
            <person name="Fang B.-Z."/>
            <person name="Li W.-J."/>
        </authorList>
    </citation>
    <scope>NUCLEOTIDE SEQUENCE [LARGE SCALE GENOMIC DNA]</scope>
    <source>
        <strain evidence="4 5">KCTC 12718</strain>
    </source>
</reference>
<dbReference type="GO" id="GO:0052913">
    <property type="term" value="F:16S rRNA (guanine(966)-N(2))-methyltransferase activity"/>
    <property type="evidence" value="ECO:0007669"/>
    <property type="project" value="UniProtKB-EC"/>
</dbReference>